<evidence type="ECO:0000256" key="5">
    <source>
        <dbReference type="SAM" id="MobiDB-lite"/>
    </source>
</evidence>
<evidence type="ECO:0008006" key="8">
    <source>
        <dbReference type="Google" id="ProtNLM"/>
    </source>
</evidence>
<dbReference type="Proteomes" id="UP000233524">
    <property type="component" value="Unassembled WGS sequence"/>
</dbReference>
<feature type="compositionally biased region" description="Polar residues" evidence="5">
    <location>
        <begin position="14"/>
        <end position="43"/>
    </location>
</feature>
<keyword evidence="7" id="KW-1185">Reference proteome</keyword>
<feature type="region of interest" description="Disordered" evidence="5">
    <location>
        <begin position="381"/>
        <end position="434"/>
    </location>
</feature>
<evidence type="ECO:0000313" key="7">
    <source>
        <dbReference type="Proteomes" id="UP000233524"/>
    </source>
</evidence>
<feature type="region of interest" description="Disordered" evidence="5">
    <location>
        <begin position="159"/>
        <end position="179"/>
    </location>
</feature>
<protein>
    <recommendedName>
        <fullName evidence="8">DNA-directed RNA polymerase III RPC4</fullName>
    </recommendedName>
</protein>
<feature type="compositionally biased region" description="Low complexity" evidence="5">
    <location>
        <begin position="408"/>
        <end position="417"/>
    </location>
</feature>
<evidence type="ECO:0000256" key="4">
    <source>
        <dbReference type="ARBA" id="ARBA00023242"/>
    </source>
</evidence>
<dbReference type="PANTHER" id="PTHR13408:SF0">
    <property type="entry name" value="DNA-DIRECTED RNA POLYMERASE III SUBUNIT RPC4"/>
    <property type="match status" value="1"/>
</dbReference>
<comment type="caution">
    <text evidence="6">The sequence shown here is derived from an EMBL/GenBank/DDBJ whole genome shotgun (WGS) entry which is preliminary data.</text>
</comment>
<dbReference type="GO" id="GO:0005666">
    <property type="term" value="C:RNA polymerase III complex"/>
    <property type="evidence" value="ECO:0007669"/>
    <property type="project" value="InterPro"/>
</dbReference>
<gene>
    <name evidence="6" type="ORF">jhhlp_008619</name>
</gene>
<keyword evidence="4" id="KW-0539">Nucleus</keyword>
<evidence type="ECO:0000256" key="1">
    <source>
        <dbReference type="ARBA" id="ARBA00004123"/>
    </source>
</evidence>
<feature type="compositionally biased region" description="Basic residues" evidence="5">
    <location>
        <begin position="79"/>
        <end position="91"/>
    </location>
</feature>
<dbReference type="GO" id="GO:0003677">
    <property type="term" value="F:DNA binding"/>
    <property type="evidence" value="ECO:0007669"/>
    <property type="project" value="InterPro"/>
</dbReference>
<dbReference type="OrthoDB" id="5836119at2759"/>
<feature type="compositionally biased region" description="Basic and acidic residues" evidence="5">
    <location>
        <begin position="52"/>
        <end position="78"/>
    </location>
</feature>
<dbReference type="EMBL" id="NLAX01001623">
    <property type="protein sequence ID" value="PKS05248.1"/>
    <property type="molecule type" value="Genomic_DNA"/>
</dbReference>
<dbReference type="AlphaFoldDB" id="A0A2N3MYJ4"/>
<dbReference type="Pfam" id="PF05132">
    <property type="entry name" value="RNA_pol_Rpc4"/>
    <property type="match status" value="1"/>
</dbReference>
<keyword evidence="2" id="KW-0240">DNA-directed RNA polymerase</keyword>
<evidence type="ECO:0000256" key="3">
    <source>
        <dbReference type="ARBA" id="ARBA00023163"/>
    </source>
</evidence>
<dbReference type="InParanoid" id="A0A2N3MYJ4"/>
<comment type="subcellular location">
    <subcellularLocation>
        <location evidence="1">Nucleus</location>
    </subcellularLocation>
</comment>
<keyword evidence="3" id="KW-0804">Transcription</keyword>
<proteinExistence type="predicted"/>
<name>A0A2N3MYJ4_9PEZI</name>
<dbReference type="InterPro" id="IPR007811">
    <property type="entry name" value="RPC4"/>
</dbReference>
<evidence type="ECO:0000256" key="2">
    <source>
        <dbReference type="ARBA" id="ARBA00022478"/>
    </source>
</evidence>
<evidence type="ECO:0000313" key="6">
    <source>
        <dbReference type="EMBL" id="PKS05248.1"/>
    </source>
</evidence>
<dbReference type="PANTHER" id="PTHR13408">
    <property type="entry name" value="DNA-DIRECTED RNA POLYMERASE III"/>
    <property type="match status" value="1"/>
</dbReference>
<dbReference type="STRING" id="41688.A0A2N3MYJ4"/>
<dbReference type="GO" id="GO:0042797">
    <property type="term" value="P:tRNA transcription by RNA polymerase III"/>
    <property type="evidence" value="ECO:0007669"/>
    <property type="project" value="TreeGrafter"/>
</dbReference>
<feature type="region of interest" description="Disordered" evidence="5">
    <location>
        <begin position="222"/>
        <end position="331"/>
    </location>
</feature>
<organism evidence="6 7">
    <name type="scientific">Lomentospora prolificans</name>
    <dbReference type="NCBI Taxonomy" id="41688"/>
    <lineage>
        <taxon>Eukaryota</taxon>
        <taxon>Fungi</taxon>
        <taxon>Dikarya</taxon>
        <taxon>Ascomycota</taxon>
        <taxon>Pezizomycotina</taxon>
        <taxon>Sordariomycetes</taxon>
        <taxon>Hypocreomycetidae</taxon>
        <taxon>Microascales</taxon>
        <taxon>Microascaceae</taxon>
        <taxon>Lomentospora</taxon>
    </lineage>
</organism>
<accession>A0A2N3MYJ4</accession>
<sequence length="527" mass="56886">MPSVAATPHAESPALSSAEQAQSQPTVAAATRGTSKPVASSSRGRLRPKVVRRNEEEREKLAQQEAKKDSERAAEERKLRGRVRFRGRRGRGNQFNTTGQRISKAEPSALFADQKGFASSSRGGFGFGGGRGGFGAGGVGRGRGGHNFDSIERPWEMRINADKLGSSTPSSRDAENAEEEEMTFMAVNSQPGPKPLGISRKEVKDPEMVVVTTAELEAHLREDDDNNLWVGESPRSPAPVPEADDNVWSAAPQGHVRVKTEDGELRSFMPSPGTVDFDSMRNIPLPEGADSAGLEDTAADSKPVSVADLDIPKAAHKTQRSGAPLTEEDEWRQDSYQYVLQTLAASSLHDGPSKEGDGEEEAAAALNDPIPFLCKFGPIMPPLRPKARPEPQVKSEPSDTVMLDQPPADLTADTAHANTDDTDGTDQGPSKHSGFIGKLVIRKSGRAELDYGGIRYQMSRGIKSSGVTSYMVLEELETKKPGQDEYAGRAIAMGTLHGKFNFGPIYNEQKDWVVSEEDLKVPLSDDA</sequence>
<dbReference type="VEuPathDB" id="FungiDB:jhhlp_008619"/>
<feature type="compositionally biased region" description="Basic and acidic residues" evidence="5">
    <location>
        <begin position="387"/>
        <end position="397"/>
    </location>
</feature>
<reference evidence="6 7" key="1">
    <citation type="journal article" date="2017" name="G3 (Bethesda)">
        <title>First Draft Genome Sequence of the Pathogenic Fungus Lomentospora prolificans (Formerly Scedosporium prolificans).</title>
        <authorList>
            <person name="Luo R."/>
            <person name="Zimin A."/>
            <person name="Workman R."/>
            <person name="Fan Y."/>
            <person name="Pertea G."/>
            <person name="Grossman N."/>
            <person name="Wear M.P."/>
            <person name="Jia B."/>
            <person name="Miller H."/>
            <person name="Casadevall A."/>
            <person name="Timp W."/>
            <person name="Zhang S.X."/>
            <person name="Salzberg S.L."/>
        </authorList>
    </citation>
    <scope>NUCLEOTIDE SEQUENCE [LARGE SCALE GENOMIC DNA]</scope>
    <source>
        <strain evidence="6 7">JHH-5317</strain>
    </source>
</reference>
<feature type="region of interest" description="Disordered" evidence="5">
    <location>
        <begin position="1"/>
        <end position="107"/>
    </location>
</feature>